<accession>A0A3M7MFE7</accession>
<evidence type="ECO:0000313" key="4">
    <source>
        <dbReference type="Proteomes" id="UP000265663"/>
    </source>
</evidence>
<dbReference type="Pfam" id="PF00106">
    <property type="entry name" value="adh_short"/>
    <property type="match status" value="1"/>
</dbReference>
<dbReference type="Proteomes" id="UP000265663">
    <property type="component" value="Unassembled WGS sequence"/>
</dbReference>
<dbReference type="InterPro" id="IPR002347">
    <property type="entry name" value="SDR_fam"/>
</dbReference>
<dbReference type="PANTHER" id="PTHR43669">
    <property type="entry name" value="5-KETO-D-GLUCONATE 5-REDUCTASE"/>
    <property type="match status" value="1"/>
</dbReference>
<sequence length="234" mass="25060">MALPARTLLVFGAGPGIGDHIAAQFARTTPINHIVLLARNASRLTDSDAPFVSSHNASVKVSTLGIDLADLSSIPAVLKQLDSLTAGEDVEVILFNAARIRAASPLDFDVAEIEEDLRTTTLSLYLVAQHYMPRFQALASKASFNPALLVTNSHLPWDPVPQLLSLSLVKAAQKNMVDSLNRAYSASGVHVGLLHVEGVVAPTNKVLNPKTIAERAVKFWEKGVAGGESIRIRE</sequence>
<dbReference type="InterPro" id="IPR036291">
    <property type="entry name" value="NAD(P)-bd_dom_sf"/>
</dbReference>
<reference evidence="3 4" key="1">
    <citation type="journal article" date="2014" name="PLoS ONE">
        <title>De novo Genome Assembly of the Fungal Plant Pathogen Pyrenophora semeniperda.</title>
        <authorList>
            <person name="Soliai M.M."/>
            <person name="Meyer S.E."/>
            <person name="Udall J.A."/>
            <person name="Elzinga D.E."/>
            <person name="Hermansen R.A."/>
            <person name="Bodily P.M."/>
            <person name="Hart A.A."/>
            <person name="Coleman C.E."/>
        </authorList>
    </citation>
    <scope>NUCLEOTIDE SEQUENCE [LARGE SCALE GENOMIC DNA]</scope>
    <source>
        <strain evidence="3 4">CCB06</strain>
        <tissue evidence="3">Mycelium</tissue>
    </source>
</reference>
<gene>
    <name evidence="3" type="ORF">GMOD_00009033</name>
</gene>
<dbReference type="OrthoDB" id="5336600at2759"/>
<evidence type="ECO:0000313" key="3">
    <source>
        <dbReference type="EMBL" id="RMZ73223.1"/>
    </source>
</evidence>
<dbReference type="CDD" id="cd05233">
    <property type="entry name" value="SDR_c"/>
    <property type="match status" value="1"/>
</dbReference>
<name>A0A3M7MFE7_9PLEO</name>
<protein>
    <submittedName>
        <fullName evidence="3">Short-chain alcohol dehydrogenase</fullName>
    </submittedName>
</protein>
<dbReference type="EMBL" id="KE747839">
    <property type="protein sequence ID" value="RMZ73223.1"/>
    <property type="molecule type" value="Genomic_DNA"/>
</dbReference>
<dbReference type="Gene3D" id="3.40.50.720">
    <property type="entry name" value="NAD(P)-binding Rossmann-like Domain"/>
    <property type="match status" value="1"/>
</dbReference>
<dbReference type="PANTHER" id="PTHR43669:SF3">
    <property type="entry name" value="ALCOHOL DEHYDROGENASE, PUTATIVE (AFU_ORTHOLOGUE AFUA_3G03445)-RELATED"/>
    <property type="match status" value="1"/>
</dbReference>
<dbReference type="GO" id="GO:0016491">
    <property type="term" value="F:oxidoreductase activity"/>
    <property type="evidence" value="ECO:0007669"/>
    <property type="project" value="UniProtKB-KW"/>
</dbReference>
<evidence type="ECO:0000256" key="2">
    <source>
        <dbReference type="ARBA" id="ARBA00023002"/>
    </source>
</evidence>
<keyword evidence="4" id="KW-1185">Reference proteome</keyword>
<comment type="similarity">
    <text evidence="1">Belongs to the short-chain dehydrogenases/reductases (SDR) family.</text>
</comment>
<dbReference type="SUPFAM" id="SSF51735">
    <property type="entry name" value="NAD(P)-binding Rossmann-fold domains"/>
    <property type="match status" value="1"/>
</dbReference>
<dbReference type="AlphaFoldDB" id="A0A3M7MFE7"/>
<keyword evidence="2" id="KW-0560">Oxidoreductase</keyword>
<organism evidence="3 4">
    <name type="scientific">Pyrenophora seminiperda CCB06</name>
    <dbReference type="NCBI Taxonomy" id="1302712"/>
    <lineage>
        <taxon>Eukaryota</taxon>
        <taxon>Fungi</taxon>
        <taxon>Dikarya</taxon>
        <taxon>Ascomycota</taxon>
        <taxon>Pezizomycotina</taxon>
        <taxon>Dothideomycetes</taxon>
        <taxon>Pleosporomycetidae</taxon>
        <taxon>Pleosporales</taxon>
        <taxon>Pleosporineae</taxon>
        <taxon>Pleosporaceae</taxon>
        <taxon>Pyrenophora</taxon>
    </lineage>
</organism>
<evidence type="ECO:0000256" key="1">
    <source>
        <dbReference type="ARBA" id="ARBA00006484"/>
    </source>
</evidence>
<proteinExistence type="inferred from homology"/>